<keyword evidence="4" id="KW-1185">Reference proteome</keyword>
<evidence type="ECO:0000313" key="3">
    <source>
        <dbReference type="EMBL" id="KEQ19403.1"/>
    </source>
</evidence>
<organism evidence="3 4">
    <name type="scientific">Endozoicomonas numazuensis</name>
    <dbReference type="NCBI Taxonomy" id="1137799"/>
    <lineage>
        <taxon>Bacteria</taxon>
        <taxon>Pseudomonadati</taxon>
        <taxon>Pseudomonadota</taxon>
        <taxon>Gammaproteobacteria</taxon>
        <taxon>Oceanospirillales</taxon>
        <taxon>Endozoicomonadaceae</taxon>
        <taxon>Endozoicomonas</taxon>
    </lineage>
</organism>
<dbReference type="AlphaFoldDB" id="A0A081NLT0"/>
<dbReference type="EMBL" id="JOKH01000001">
    <property type="protein sequence ID" value="KEQ19403.1"/>
    <property type="molecule type" value="Genomic_DNA"/>
</dbReference>
<dbReference type="eggNOG" id="COG2801">
    <property type="taxonomic scope" value="Bacteria"/>
</dbReference>
<gene>
    <name evidence="3" type="ORF">GZ78_05470</name>
</gene>
<evidence type="ECO:0000259" key="2">
    <source>
        <dbReference type="Pfam" id="PF09299"/>
    </source>
</evidence>
<dbReference type="STRING" id="1137799.GZ78_05470"/>
<proteinExistence type="predicted"/>
<feature type="region of interest" description="Disordered" evidence="1">
    <location>
        <begin position="213"/>
        <end position="260"/>
    </location>
</feature>
<comment type="caution">
    <text evidence="3">The sequence shown here is derived from an EMBL/GenBank/DDBJ whole genome shotgun (WGS) entry which is preliminary data.</text>
</comment>
<sequence>MHEQSGTTFSNIFERKDYDSEKNAVIYFEKLVEIFYTWVVDIYHQEAHKGEFDLKTVIPQKRWEDSAAIFPPMLPSKNSFDILFGDVYSRKLTKKGIEIQYIFYNSPELHKLRQKRGDIKTTVKLDPDDISKIYVYDEVSDKYIIAYSLMPDYTQGLTKWQHKNNIRMAKVLAGKVDENALADADARIQQLVRECYESDGSVSAKSKVSRYLGMDNDNPLGNPVIEKDDDNGSQSETLSGVATGHETVAASEITPAESKVSKKNSTKIGFAISDRLKEKVDEQKNSN</sequence>
<evidence type="ECO:0000313" key="4">
    <source>
        <dbReference type="Proteomes" id="UP000028073"/>
    </source>
</evidence>
<name>A0A081NLT0_9GAMM</name>
<evidence type="ECO:0000256" key="1">
    <source>
        <dbReference type="SAM" id="MobiDB-lite"/>
    </source>
</evidence>
<dbReference type="OrthoDB" id="501284at2"/>
<dbReference type="Proteomes" id="UP000028073">
    <property type="component" value="Unassembled WGS sequence"/>
</dbReference>
<reference evidence="3 4" key="1">
    <citation type="submission" date="2014-06" db="EMBL/GenBank/DDBJ databases">
        <title>Whole Genome Sequences of Three Symbiotic Endozoicomonas Bacteria.</title>
        <authorList>
            <person name="Neave M.J."/>
            <person name="Apprill A."/>
            <person name="Voolstra C.R."/>
        </authorList>
    </citation>
    <scope>NUCLEOTIDE SEQUENCE [LARGE SCALE GENOMIC DNA]</scope>
    <source>
        <strain evidence="3 4">DSM 25634</strain>
    </source>
</reference>
<dbReference type="Pfam" id="PF09299">
    <property type="entry name" value="Mu-transpos_C"/>
    <property type="match status" value="1"/>
</dbReference>
<dbReference type="RefSeq" id="WP_034833217.1">
    <property type="nucleotide sequence ID" value="NZ_JOKH01000001.1"/>
</dbReference>
<feature type="domain" description="Transposase-like Mu C-terminal" evidence="2">
    <location>
        <begin position="81"/>
        <end position="144"/>
    </location>
</feature>
<protein>
    <recommendedName>
        <fullName evidence="2">Transposase-like Mu C-terminal domain-containing protein</fullName>
    </recommendedName>
</protein>
<dbReference type="InterPro" id="IPR015378">
    <property type="entry name" value="Transposase-like_Mu_C"/>
</dbReference>
<accession>A0A081NLT0</accession>